<evidence type="ECO:0000313" key="4">
    <source>
        <dbReference type="EMBL" id="CAD6186369.1"/>
    </source>
</evidence>
<comment type="caution">
    <text evidence="4">The sequence shown here is derived from an EMBL/GenBank/DDBJ whole genome shotgun (WGS) entry which is preliminary data.</text>
</comment>
<dbReference type="InterPro" id="IPR001079">
    <property type="entry name" value="Galectin_CRD"/>
</dbReference>
<dbReference type="SUPFAM" id="SSF49899">
    <property type="entry name" value="Concanavalin A-like lectins/glucanases"/>
    <property type="match status" value="1"/>
</dbReference>
<proteinExistence type="predicted"/>
<dbReference type="AlphaFoldDB" id="A0A8S1GSW0"/>
<evidence type="ECO:0000256" key="1">
    <source>
        <dbReference type="ARBA" id="ARBA00022734"/>
    </source>
</evidence>
<feature type="chain" id="PRO_5035854033" description="Galectin domain-containing protein" evidence="2">
    <location>
        <begin position="18"/>
        <end position="189"/>
    </location>
</feature>
<accession>A0A8S1GSW0</accession>
<dbReference type="GO" id="GO:0030246">
    <property type="term" value="F:carbohydrate binding"/>
    <property type="evidence" value="ECO:0007669"/>
    <property type="project" value="UniProtKB-KW"/>
</dbReference>
<reference evidence="4" key="1">
    <citation type="submission" date="2020-10" db="EMBL/GenBank/DDBJ databases">
        <authorList>
            <person name="Kikuchi T."/>
        </authorList>
    </citation>
    <scope>NUCLEOTIDE SEQUENCE</scope>
    <source>
        <strain evidence="4">NKZ352</strain>
    </source>
</reference>
<keyword evidence="2" id="KW-0732">Signal</keyword>
<evidence type="ECO:0000256" key="2">
    <source>
        <dbReference type="SAM" id="SignalP"/>
    </source>
</evidence>
<dbReference type="Proteomes" id="UP000835052">
    <property type="component" value="Unassembled WGS sequence"/>
</dbReference>
<keyword evidence="5" id="KW-1185">Reference proteome</keyword>
<dbReference type="InterPro" id="IPR013320">
    <property type="entry name" value="ConA-like_dom_sf"/>
</dbReference>
<organism evidence="4 5">
    <name type="scientific">Caenorhabditis auriculariae</name>
    <dbReference type="NCBI Taxonomy" id="2777116"/>
    <lineage>
        <taxon>Eukaryota</taxon>
        <taxon>Metazoa</taxon>
        <taxon>Ecdysozoa</taxon>
        <taxon>Nematoda</taxon>
        <taxon>Chromadorea</taxon>
        <taxon>Rhabditida</taxon>
        <taxon>Rhabditina</taxon>
        <taxon>Rhabditomorpha</taxon>
        <taxon>Rhabditoidea</taxon>
        <taxon>Rhabditidae</taxon>
        <taxon>Peloderinae</taxon>
        <taxon>Caenorhabditis</taxon>
    </lineage>
</organism>
<feature type="signal peptide" evidence="2">
    <location>
        <begin position="1"/>
        <end position="17"/>
    </location>
</feature>
<gene>
    <name evidence="4" type="ORF">CAUJ_LOCUS2288</name>
</gene>
<sequence length="189" mass="21685">MLGVFLFFAALIGAAHQEDVMIRRLHCSRPDAPLTMLANDWPLHLAFERPLKIGDILRYSFVFNSDGKADSTVDLRSYDESLPFDEDLITLHLRFRSQEKRLVVNAHETPGVWQSDHEQSIPWKDHWAPNHLITIEIRYTNAGFEIYELDPNGAQPITTFPNKHSKHDLFTASEQPFFINAAQLICNGN</sequence>
<feature type="domain" description="Galectin" evidence="3">
    <location>
        <begin position="43"/>
        <end position="189"/>
    </location>
</feature>
<dbReference type="Gene3D" id="2.60.120.200">
    <property type="match status" value="1"/>
</dbReference>
<name>A0A8S1GSW0_9PELO</name>
<keyword evidence="1" id="KW-0430">Lectin</keyword>
<dbReference type="EMBL" id="CAJGYM010000004">
    <property type="protein sequence ID" value="CAD6186369.1"/>
    <property type="molecule type" value="Genomic_DNA"/>
</dbReference>
<evidence type="ECO:0000259" key="3">
    <source>
        <dbReference type="PROSITE" id="PS51304"/>
    </source>
</evidence>
<dbReference type="PROSITE" id="PS51304">
    <property type="entry name" value="GALECTIN"/>
    <property type="match status" value="1"/>
</dbReference>
<protein>
    <recommendedName>
        <fullName evidence="3">Galectin domain-containing protein</fullName>
    </recommendedName>
</protein>
<evidence type="ECO:0000313" key="5">
    <source>
        <dbReference type="Proteomes" id="UP000835052"/>
    </source>
</evidence>